<dbReference type="PANTHER" id="PTHR39328">
    <property type="entry name" value="BLL2871 PROTEIN"/>
    <property type="match status" value="1"/>
</dbReference>
<proteinExistence type="predicted"/>
<dbReference type="InterPro" id="IPR010430">
    <property type="entry name" value="DUF1028"/>
</dbReference>
<dbReference type="AlphaFoldDB" id="A0A382DFF5"/>
<evidence type="ECO:0000313" key="1">
    <source>
        <dbReference type="EMBL" id="SVB36401.1"/>
    </source>
</evidence>
<gene>
    <name evidence="1" type="ORF">METZ01_LOCUS189255</name>
</gene>
<dbReference type="EMBL" id="UINC01038827">
    <property type="protein sequence ID" value="SVB36401.1"/>
    <property type="molecule type" value="Genomic_DNA"/>
</dbReference>
<dbReference type="PANTHER" id="PTHR39328:SF1">
    <property type="entry name" value="BLL2871 PROTEIN"/>
    <property type="match status" value="1"/>
</dbReference>
<accession>A0A382DFF5</accession>
<sequence>MLIRSIPWVLIVCVSQSVLAQEPVSWGPDMHFSTFSIAAIDPETRESGVAVTTRVACVGNAVPWVRAGVGAVATQASTRVEYGTELLDFIESGMNADDAMTRAVAGDTMSARRQVGVISLDGTRAQHTGTGPSFWAGHREGTNYVTQGNILVGPEVLAAVAESFESSEGTERHLSDRLIEALMAGQIAGGDKRDGRLQSAAVIVADPRPGNSRRQDQVTANINVCEHPTPVAELRRIYNSISQTLGYRDLQRLGGNDVWQLRVLLNAIGYYESEVAEIPLDATSQAYTEDVVEAVH</sequence>
<protein>
    <submittedName>
        <fullName evidence="1">Uncharacterized protein</fullName>
    </submittedName>
</protein>
<feature type="non-terminal residue" evidence="1">
    <location>
        <position position="296"/>
    </location>
</feature>
<dbReference type="Gene3D" id="3.60.20.10">
    <property type="entry name" value="Glutamine Phosphoribosylpyrophosphate, subunit 1, domain 1"/>
    <property type="match status" value="1"/>
</dbReference>
<organism evidence="1">
    <name type="scientific">marine metagenome</name>
    <dbReference type="NCBI Taxonomy" id="408172"/>
    <lineage>
        <taxon>unclassified sequences</taxon>
        <taxon>metagenomes</taxon>
        <taxon>ecological metagenomes</taxon>
    </lineage>
</organism>
<dbReference type="InterPro" id="IPR029055">
    <property type="entry name" value="Ntn_hydrolases_N"/>
</dbReference>
<dbReference type="Pfam" id="PF06267">
    <property type="entry name" value="DUF1028"/>
    <property type="match status" value="1"/>
</dbReference>
<name>A0A382DFF5_9ZZZZ</name>
<reference evidence="1" key="1">
    <citation type="submission" date="2018-05" db="EMBL/GenBank/DDBJ databases">
        <authorList>
            <person name="Lanie J.A."/>
            <person name="Ng W.-L."/>
            <person name="Kazmierczak K.M."/>
            <person name="Andrzejewski T.M."/>
            <person name="Davidsen T.M."/>
            <person name="Wayne K.J."/>
            <person name="Tettelin H."/>
            <person name="Glass J.I."/>
            <person name="Rusch D."/>
            <person name="Podicherti R."/>
            <person name="Tsui H.-C.T."/>
            <person name="Winkler M.E."/>
        </authorList>
    </citation>
    <scope>NUCLEOTIDE SEQUENCE</scope>
</reference>
<dbReference type="SUPFAM" id="SSF56235">
    <property type="entry name" value="N-terminal nucleophile aminohydrolases (Ntn hydrolases)"/>
    <property type="match status" value="1"/>
</dbReference>